<sequence length="406" mass="43556">MTAHGFLLFDTAIGRCGIAWGARGVALLQLPEGREEGTRARLLERMPGALEAPPPPDVQRAIDGIAALLRGEASDLSGVPLDLERVPPFHRRVYEVARTIPPGATLTYGDIAARLGSVGAARAVGQALGRNPFAILVPCHRVLAAGGKVGGFSADGGVTTKLRLLEIERARPAGAPQADGAAAGAPQAGGGDAGGAYGFDPAAAVERLRASDAALGRLIDRVGPFGMRLDRTSSLFLALAESIVYQQLTGKAAATIFARVRALFPPAHEGFTPEQLLRASDEELRAAGLSRAKLLALRDLARRTKDGELPTLAEVHGMDDEAIVERLTQVRGVGRWTAEMLLMFRLGRPDVLPVDDYGIRKGFAFAFKQRDLPGRKDLERRGARWRPYRTVASWYLWRAAELARED</sequence>
<dbReference type="eggNOG" id="COG0122">
    <property type="taxonomic scope" value="Bacteria"/>
</dbReference>
<dbReference type="PATRIC" id="fig|1254432.3.peg.1444"/>
<evidence type="ECO:0000313" key="12">
    <source>
        <dbReference type="Proteomes" id="UP000014803"/>
    </source>
</evidence>
<dbReference type="PANTHER" id="PTHR43003:SF5">
    <property type="entry name" value="DNA-3-METHYLADENINE GLYCOSYLASE"/>
    <property type="match status" value="1"/>
</dbReference>
<dbReference type="SUPFAM" id="SSF53155">
    <property type="entry name" value="Methylated DNA-protein cysteine methyltransferase domain"/>
    <property type="match status" value="1"/>
</dbReference>
<dbReference type="GO" id="GO:0005737">
    <property type="term" value="C:cytoplasm"/>
    <property type="evidence" value="ECO:0007669"/>
    <property type="project" value="TreeGrafter"/>
</dbReference>
<dbReference type="GO" id="GO:0003908">
    <property type="term" value="F:methylated-DNA-[protein]-cysteine S-methyltransferase activity"/>
    <property type="evidence" value="ECO:0007669"/>
    <property type="project" value="UniProtKB-EC"/>
</dbReference>
<evidence type="ECO:0000256" key="9">
    <source>
        <dbReference type="ARBA" id="ARBA00049348"/>
    </source>
</evidence>
<dbReference type="KEGG" id="scu:SCE1572_06490"/>
<dbReference type="InterPro" id="IPR003265">
    <property type="entry name" value="HhH-GPD_domain"/>
</dbReference>
<evidence type="ECO:0000256" key="5">
    <source>
        <dbReference type="ARBA" id="ARBA00022603"/>
    </source>
</evidence>
<dbReference type="GO" id="GO:0043916">
    <property type="term" value="F:DNA-7-methylguanine glycosylase activity"/>
    <property type="evidence" value="ECO:0007669"/>
    <property type="project" value="TreeGrafter"/>
</dbReference>
<reference evidence="11 12" key="1">
    <citation type="journal article" date="2013" name="Sci. Rep.">
        <title>Extraordinary expansion of a Sorangium cellulosum genome from an alkaline milieu.</title>
        <authorList>
            <person name="Han K."/>
            <person name="Li Z.F."/>
            <person name="Peng R."/>
            <person name="Zhu L.P."/>
            <person name="Zhou T."/>
            <person name="Wang L.G."/>
            <person name="Li S.G."/>
            <person name="Zhang X.B."/>
            <person name="Hu W."/>
            <person name="Wu Z.H."/>
            <person name="Qin N."/>
            <person name="Li Y.Z."/>
        </authorList>
    </citation>
    <scope>NUCLEOTIDE SEQUENCE [LARGE SCALE GENOMIC DNA]</scope>
    <source>
        <strain evidence="11 12">So0157-2</strain>
    </source>
</reference>
<keyword evidence="7" id="KW-0227">DNA damage</keyword>
<feature type="domain" description="HhH-GPD" evidence="10">
    <location>
        <begin position="244"/>
        <end position="401"/>
    </location>
</feature>
<dbReference type="InterPro" id="IPR001497">
    <property type="entry name" value="MethylDNA_cys_MeTrfase_AS"/>
</dbReference>
<comment type="catalytic activity">
    <reaction evidence="1">
        <text>Hydrolysis of alkylated DNA, releasing 3-methyladenine, 3-methylguanine, 7-methylguanine and 7-methyladenine.</text>
        <dbReference type="EC" id="3.2.2.21"/>
    </reaction>
</comment>
<evidence type="ECO:0000256" key="3">
    <source>
        <dbReference type="ARBA" id="ARBA00008711"/>
    </source>
</evidence>
<keyword evidence="5" id="KW-0489">Methyltransferase</keyword>
<dbReference type="GO" id="GO:0006285">
    <property type="term" value="P:base-excision repair, AP site formation"/>
    <property type="evidence" value="ECO:0007669"/>
    <property type="project" value="TreeGrafter"/>
</dbReference>
<dbReference type="Proteomes" id="UP000014803">
    <property type="component" value="Chromosome"/>
</dbReference>
<dbReference type="CDD" id="cd00056">
    <property type="entry name" value="ENDO3c"/>
    <property type="match status" value="1"/>
</dbReference>
<name>S4XNN1_SORCE</name>
<proteinExistence type="inferred from homology"/>
<dbReference type="Gene3D" id="1.10.340.30">
    <property type="entry name" value="Hypothetical protein, domain 2"/>
    <property type="match status" value="1"/>
</dbReference>
<evidence type="ECO:0000256" key="8">
    <source>
        <dbReference type="ARBA" id="ARBA00023204"/>
    </source>
</evidence>
<dbReference type="SMART" id="SM00478">
    <property type="entry name" value="ENDO3c"/>
    <property type="match status" value="1"/>
</dbReference>
<dbReference type="GO" id="GO:0032131">
    <property type="term" value="F:alkylated DNA binding"/>
    <property type="evidence" value="ECO:0007669"/>
    <property type="project" value="TreeGrafter"/>
</dbReference>
<dbReference type="AlphaFoldDB" id="S4XNN1"/>
<dbReference type="SUPFAM" id="SSF46767">
    <property type="entry name" value="Methylated DNA-protein cysteine methyltransferase, C-terminal domain"/>
    <property type="match status" value="1"/>
</dbReference>
<evidence type="ECO:0000256" key="6">
    <source>
        <dbReference type="ARBA" id="ARBA00022679"/>
    </source>
</evidence>
<accession>S4XNN1</accession>
<keyword evidence="6" id="KW-0808">Transferase</keyword>
<dbReference type="GO" id="GO:0006307">
    <property type="term" value="P:DNA alkylation repair"/>
    <property type="evidence" value="ECO:0007669"/>
    <property type="project" value="TreeGrafter"/>
</dbReference>
<dbReference type="SUPFAM" id="SSF48150">
    <property type="entry name" value="DNA-glycosylase"/>
    <property type="match status" value="1"/>
</dbReference>
<dbReference type="GO" id="GO:0032993">
    <property type="term" value="C:protein-DNA complex"/>
    <property type="evidence" value="ECO:0007669"/>
    <property type="project" value="TreeGrafter"/>
</dbReference>
<dbReference type="eggNOG" id="COG0350">
    <property type="taxonomic scope" value="Bacteria"/>
</dbReference>
<dbReference type="STRING" id="1254432.SCE1572_06490"/>
<organism evidence="11 12">
    <name type="scientific">Sorangium cellulosum So0157-2</name>
    <dbReference type="NCBI Taxonomy" id="1254432"/>
    <lineage>
        <taxon>Bacteria</taxon>
        <taxon>Pseudomonadati</taxon>
        <taxon>Myxococcota</taxon>
        <taxon>Polyangia</taxon>
        <taxon>Polyangiales</taxon>
        <taxon>Polyangiaceae</taxon>
        <taxon>Sorangium</taxon>
    </lineage>
</organism>
<dbReference type="FunFam" id="1.10.10.10:FF:000214">
    <property type="entry name" value="Methylated-DNA--protein-cysteine methyltransferase"/>
    <property type="match status" value="1"/>
</dbReference>
<dbReference type="InterPro" id="IPR014048">
    <property type="entry name" value="MethylDNA_cys_MeTrfase_DNA-bd"/>
</dbReference>
<dbReference type="RefSeq" id="WP_020733287.1">
    <property type="nucleotide sequence ID" value="NC_021658.1"/>
</dbReference>
<comment type="similarity">
    <text evidence="3">Belongs to the MGMT family.</text>
</comment>
<dbReference type="Gene3D" id="1.10.10.10">
    <property type="entry name" value="Winged helix-like DNA-binding domain superfamily/Winged helix DNA-binding domain"/>
    <property type="match status" value="1"/>
</dbReference>
<dbReference type="Pfam" id="PF00730">
    <property type="entry name" value="HhH-GPD"/>
    <property type="match status" value="1"/>
</dbReference>
<dbReference type="PANTHER" id="PTHR43003">
    <property type="entry name" value="DNA-3-METHYLADENINE GLYCOSYLASE"/>
    <property type="match status" value="1"/>
</dbReference>
<comment type="similarity">
    <text evidence="4">Belongs to the alkylbase DNA glycosidase AlkA family.</text>
</comment>
<dbReference type="InterPro" id="IPR036631">
    <property type="entry name" value="MGMT_N_sf"/>
</dbReference>
<dbReference type="GO" id="GO:0032259">
    <property type="term" value="P:methylation"/>
    <property type="evidence" value="ECO:0007669"/>
    <property type="project" value="UniProtKB-KW"/>
</dbReference>
<dbReference type="CDD" id="cd06445">
    <property type="entry name" value="ATase"/>
    <property type="match status" value="1"/>
</dbReference>
<dbReference type="GO" id="GO:0008725">
    <property type="term" value="F:DNA-3-methyladenine glycosylase activity"/>
    <property type="evidence" value="ECO:0007669"/>
    <property type="project" value="TreeGrafter"/>
</dbReference>
<dbReference type="InterPro" id="IPR036388">
    <property type="entry name" value="WH-like_DNA-bd_sf"/>
</dbReference>
<dbReference type="FunFam" id="1.10.340.30:FF:000004">
    <property type="entry name" value="DNA-3-methyladenine glycosylase II"/>
    <property type="match status" value="1"/>
</dbReference>
<protein>
    <recommendedName>
        <fullName evidence="10">HhH-GPD domain-containing protein</fullName>
    </recommendedName>
</protein>
<dbReference type="HOGENOM" id="CLU_677755_0_0_7"/>
<evidence type="ECO:0000256" key="1">
    <source>
        <dbReference type="ARBA" id="ARBA00000086"/>
    </source>
</evidence>
<evidence type="ECO:0000259" key="10">
    <source>
        <dbReference type="SMART" id="SM00478"/>
    </source>
</evidence>
<dbReference type="OrthoDB" id="9802228at2"/>
<comment type="catalytic activity">
    <reaction evidence="9">
        <text>a 6-O-methyl-2'-deoxyguanosine in DNA + L-cysteinyl-[protein] = S-methyl-L-cysteinyl-[protein] + a 2'-deoxyguanosine in DNA</text>
        <dbReference type="Rhea" id="RHEA:24000"/>
        <dbReference type="Rhea" id="RHEA-COMP:10131"/>
        <dbReference type="Rhea" id="RHEA-COMP:10132"/>
        <dbReference type="Rhea" id="RHEA-COMP:11367"/>
        <dbReference type="Rhea" id="RHEA-COMP:11368"/>
        <dbReference type="ChEBI" id="CHEBI:29950"/>
        <dbReference type="ChEBI" id="CHEBI:82612"/>
        <dbReference type="ChEBI" id="CHEBI:85445"/>
        <dbReference type="ChEBI" id="CHEBI:85448"/>
        <dbReference type="EC" id="2.1.1.63"/>
    </reaction>
</comment>
<dbReference type="PROSITE" id="PS00374">
    <property type="entry name" value="MGMT"/>
    <property type="match status" value="1"/>
</dbReference>
<dbReference type="Gene3D" id="1.10.1670.40">
    <property type="match status" value="1"/>
</dbReference>
<evidence type="ECO:0000256" key="2">
    <source>
        <dbReference type="ARBA" id="ARBA00001286"/>
    </source>
</evidence>
<dbReference type="InterPro" id="IPR036217">
    <property type="entry name" value="MethylDNA_cys_MeTrfase_DNAb"/>
</dbReference>
<keyword evidence="8" id="KW-0234">DNA repair</keyword>
<evidence type="ECO:0000313" key="11">
    <source>
        <dbReference type="EMBL" id="AGP34174.1"/>
    </source>
</evidence>
<dbReference type="NCBIfam" id="TIGR00589">
    <property type="entry name" value="ogt"/>
    <property type="match status" value="1"/>
</dbReference>
<comment type="catalytic activity">
    <reaction evidence="2">
        <text>a 4-O-methyl-thymidine in DNA + L-cysteinyl-[protein] = a thymidine in DNA + S-methyl-L-cysteinyl-[protein]</text>
        <dbReference type="Rhea" id="RHEA:53428"/>
        <dbReference type="Rhea" id="RHEA-COMP:10131"/>
        <dbReference type="Rhea" id="RHEA-COMP:10132"/>
        <dbReference type="Rhea" id="RHEA-COMP:13555"/>
        <dbReference type="Rhea" id="RHEA-COMP:13556"/>
        <dbReference type="ChEBI" id="CHEBI:29950"/>
        <dbReference type="ChEBI" id="CHEBI:82612"/>
        <dbReference type="ChEBI" id="CHEBI:137386"/>
        <dbReference type="ChEBI" id="CHEBI:137387"/>
        <dbReference type="EC" id="2.1.1.63"/>
    </reaction>
</comment>
<gene>
    <name evidence="11" type="ORF">SCE1572_06490</name>
</gene>
<dbReference type="Pfam" id="PF01035">
    <property type="entry name" value="DNA_binding_1"/>
    <property type="match status" value="1"/>
</dbReference>
<dbReference type="InterPro" id="IPR011257">
    <property type="entry name" value="DNA_glycosylase"/>
</dbReference>
<evidence type="ECO:0000256" key="7">
    <source>
        <dbReference type="ARBA" id="ARBA00022763"/>
    </source>
</evidence>
<dbReference type="InterPro" id="IPR051912">
    <property type="entry name" value="Alkylbase_DNA_Glycosylase/TA"/>
</dbReference>
<dbReference type="EMBL" id="CP003969">
    <property type="protein sequence ID" value="AGP34174.1"/>
    <property type="molecule type" value="Genomic_DNA"/>
</dbReference>
<evidence type="ECO:0000256" key="4">
    <source>
        <dbReference type="ARBA" id="ARBA00010817"/>
    </source>
</evidence>